<sequence length="84" mass="9311">MDRGRNVGWGANPEISPRFLRCPSGKVGVRVNVVSERTVIPAKAGTRGEHMDVLGFEERGIHASHWRWIPAFAGMTAGFETNFM</sequence>
<proteinExistence type="predicted"/>
<evidence type="ECO:0000313" key="1">
    <source>
        <dbReference type="EMBL" id="GGA34320.1"/>
    </source>
</evidence>
<dbReference type="Proteomes" id="UP000620046">
    <property type="component" value="Unassembled WGS sequence"/>
</dbReference>
<dbReference type="EMBL" id="BMJA01000002">
    <property type="protein sequence ID" value="GGA34320.1"/>
    <property type="molecule type" value="Genomic_DNA"/>
</dbReference>
<reference evidence="2" key="1">
    <citation type="journal article" date="2019" name="Int. J. Syst. Evol. Microbiol.">
        <title>The Global Catalogue of Microorganisms (GCM) 10K type strain sequencing project: providing services to taxonomists for standard genome sequencing and annotation.</title>
        <authorList>
            <consortium name="The Broad Institute Genomics Platform"/>
            <consortium name="The Broad Institute Genome Sequencing Center for Infectious Disease"/>
            <person name="Wu L."/>
            <person name="Ma J."/>
        </authorList>
    </citation>
    <scope>NUCLEOTIDE SEQUENCE [LARGE SCALE GENOMIC DNA]</scope>
    <source>
        <strain evidence="2">CGMCC 1.15439</strain>
    </source>
</reference>
<evidence type="ECO:0000313" key="2">
    <source>
        <dbReference type="Proteomes" id="UP000620046"/>
    </source>
</evidence>
<name>A0ABQ1FZ57_9GAMM</name>
<comment type="caution">
    <text evidence="1">The sequence shown here is derived from an EMBL/GenBank/DDBJ whole genome shotgun (WGS) entry which is preliminary data.</text>
</comment>
<gene>
    <name evidence="1" type="ORF">GCM10010981_24150</name>
</gene>
<keyword evidence="2" id="KW-1185">Reference proteome</keyword>
<accession>A0ABQ1FZ57</accession>
<organism evidence="1 2">
    <name type="scientific">Dyella nitratireducens</name>
    <dbReference type="NCBI Taxonomy" id="1849580"/>
    <lineage>
        <taxon>Bacteria</taxon>
        <taxon>Pseudomonadati</taxon>
        <taxon>Pseudomonadota</taxon>
        <taxon>Gammaproteobacteria</taxon>
        <taxon>Lysobacterales</taxon>
        <taxon>Rhodanobacteraceae</taxon>
        <taxon>Dyella</taxon>
    </lineage>
</organism>
<protein>
    <submittedName>
        <fullName evidence="1">Uncharacterized protein</fullName>
    </submittedName>
</protein>